<evidence type="ECO:0000313" key="2">
    <source>
        <dbReference type="Proteomes" id="UP000006431"/>
    </source>
</evidence>
<keyword evidence="2" id="KW-1185">Reference proteome</keyword>
<sequence length="119" mass="14059">MNKILKYDNLTDRFPHLQDGLCNAIQNEFLEIKKVNYTCPTYAKACKKYPKLEYADCVIYSPFMDKKNHDYETFIFIDSQGGILEHICDRNLNLYGMLENVNRLFVNTEYEIDRKNAEA</sequence>
<organism evidence="1 2">
    <name type="scientific">Sulfurimonas gotlandica (strain DSM 19862 / JCM 16533 / GD1)</name>
    <dbReference type="NCBI Taxonomy" id="929558"/>
    <lineage>
        <taxon>Bacteria</taxon>
        <taxon>Pseudomonadati</taxon>
        <taxon>Campylobacterota</taxon>
        <taxon>Epsilonproteobacteria</taxon>
        <taxon>Campylobacterales</taxon>
        <taxon>Sulfurimonadaceae</taxon>
        <taxon>Sulfurimonas</taxon>
    </lineage>
</organism>
<dbReference type="PATRIC" id="fig|929558.5.peg.1849"/>
<dbReference type="HOGENOM" id="CLU_2080516_0_0_7"/>
<accession>B6BIM2</accession>
<dbReference type="OrthoDB" id="5334368at2"/>
<dbReference type="RefSeq" id="WP_008336673.1">
    <property type="nucleotide sequence ID" value="NZ_AFRZ01000001.1"/>
</dbReference>
<proteinExistence type="predicted"/>
<dbReference type="AlphaFoldDB" id="B6BIM2"/>
<gene>
    <name evidence="1" type="ORF">SMGD1_1854</name>
</gene>
<dbReference type="STRING" id="929558.SMGD1_1854"/>
<dbReference type="Proteomes" id="UP000006431">
    <property type="component" value="Unassembled WGS sequence"/>
</dbReference>
<comment type="caution">
    <text evidence="1">The sequence shown here is derived from an EMBL/GenBank/DDBJ whole genome shotgun (WGS) entry which is preliminary data.</text>
</comment>
<name>B6BIM2_SULGG</name>
<reference evidence="1 2" key="1">
    <citation type="journal article" date="2012" name="Proc. Natl. Acad. Sci. U.S.A.">
        <title>Genome and physiology of a model Epsilonproteobacterium responsible for sulfide detoxification in marine oxygen depletion zones.</title>
        <authorList>
            <person name="Grote J."/>
            <person name="Schott T."/>
            <person name="Bruckner C.G."/>
            <person name="Glockner F.O."/>
            <person name="Jost G."/>
            <person name="Teeling H."/>
            <person name="Labrenz M."/>
            <person name="Jurgens K."/>
        </authorList>
    </citation>
    <scope>NUCLEOTIDE SEQUENCE [LARGE SCALE GENOMIC DNA]</scope>
    <source>
        <strain evidence="1 2">GD1</strain>
    </source>
</reference>
<dbReference type="EMBL" id="AFRZ01000001">
    <property type="protein sequence ID" value="EHP30377.1"/>
    <property type="molecule type" value="Genomic_DNA"/>
</dbReference>
<protein>
    <submittedName>
        <fullName evidence="1">Uncharacterized protein</fullName>
    </submittedName>
</protein>
<accession>H1FVZ5</accession>
<evidence type="ECO:0000313" key="1">
    <source>
        <dbReference type="EMBL" id="EHP30377.1"/>
    </source>
</evidence>